<keyword evidence="1" id="KW-0732">Signal</keyword>
<accession>A0A419WWV5</accession>
<protein>
    <recommendedName>
        <fullName evidence="4">Calx-beta domain-containing protein</fullName>
    </recommendedName>
</protein>
<evidence type="ECO:0000313" key="3">
    <source>
        <dbReference type="Proteomes" id="UP000284531"/>
    </source>
</evidence>
<dbReference type="RefSeq" id="WP_147376002.1">
    <property type="nucleotide sequence ID" value="NZ_RAPQ01000010.1"/>
</dbReference>
<sequence length="299" mass="31891">MKRLIIALIMILGTSSMMFAQTNTGTMPYEGSYHYYQVNGGTRVGTNTYDWKVFLDNKTAEATLGTHFVFTDASGATLGGATPTTPANTEAKIYIKWLVANTGAESYYVSIGESNDHCTTNRLLQVTVVANTFDIYAELTGTEDACATVDNPVEDKGTVGDNSDDNFGLTARNYVVKAHNLATNAVTAKTVAWNYTFTLVDKKTGTTTDEGIVLNITVDGVAKTSGSKIDIAEGTAESNISVSYTTNSNRQDEDLDLILTITSGADALGTEDADGKADSKNEVKYLVRAVPATTGITTD</sequence>
<evidence type="ECO:0000256" key="1">
    <source>
        <dbReference type="SAM" id="SignalP"/>
    </source>
</evidence>
<evidence type="ECO:0008006" key="4">
    <source>
        <dbReference type="Google" id="ProtNLM"/>
    </source>
</evidence>
<proteinExistence type="predicted"/>
<name>A0A419WWV5_9BACT</name>
<dbReference type="OrthoDB" id="1117211at2"/>
<organism evidence="2 3">
    <name type="scientific">Marinifilum flexuosum</name>
    <dbReference type="NCBI Taxonomy" id="1117708"/>
    <lineage>
        <taxon>Bacteria</taxon>
        <taxon>Pseudomonadati</taxon>
        <taxon>Bacteroidota</taxon>
        <taxon>Bacteroidia</taxon>
        <taxon>Marinilabiliales</taxon>
        <taxon>Marinifilaceae</taxon>
    </lineage>
</organism>
<gene>
    <name evidence="2" type="ORF">BXY64_2948</name>
</gene>
<feature type="signal peptide" evidence="1">
    <location>
        <begin position="1"/>
        <end position="20"/>
    </location>
</feature>
<comment type="caution">
    <text evidence="2">The sequence shown here is derived from an EMBL/GenBank/DDBJ whole genome shotgun (WGS) entry which is preliminary data.</text>
</comment>
<reference evidence="2 3" key="1">
    <citation type="submission" date="2018-09" db="EMBL/GenBank/DDBJ databases">
        <title>Genomic Encyclopedia of Archaeal and Bacterial Type Strains, Phase II (KMG-II): from individual species to whole genera.</title>
        <authorList>
            <person name="Goeker M."/>
        </authorList>
    </citation>
    <scope>NUCLEOTIDE SEQUENCE [LARGE SCALE GENOMIC DNA]</scope>
    <source>
        <strain evidence="2 3">DSM 21950</strain>
    </source>
</reference>
<evidence type="ECO:0000313" key="2">
    <source>
        <dbReference type="EMBL" id="RKD99962.1"/>
    </source>
</evidence>
<dbReference type="EMBL" id="RAPQ01000010">
    <property type="protein sequence ID" value="RKD99962.1"/>
    <property type="molecule type" value="Genomic_DNA"/>
</dbReference>
<keyword evidence="3" id="KW-1185">Reference proteome</keyword>
<feature type="chain" id="PRO_5019190148" description="Calx-beta domain-containing protein" evidence="1">
    <location>
        <begin position="21"/>
        <end position="299"/>
    </location>
</feature>
<dbReference type="AlphaFoldDB" id="A0A419WWV5"/>
<dbReference type="Proteomes" id="UP000284531">
    <property type="component" value="Unassembled WGS sequence"/>
</dbReference>